<dbReference type="RefSeq" id="WP_134119395.1">
    <property type="nucleotide sequence ID" value="NZ_SODF01000001.1"/>
</dbReference>
<comment type="caution">
    <text evidence="2">The sequence shown here is derived from an EMBL/GenBank/DDBJ whole genome shotgun (WGS) entry which is preliminary data.</text>
</comment>
<gene>
    <name evidence="2" type="ORF">EV650_3066</name>
</gene>
<evidence type="ECO:0000313" key="2">
    <source>
        <dbReference type="EMBL" id="TDW24198.1"/>
    </source>
</evidence>
<sequence length="150" mass="16266">MATESDQTGGRPVDRLAIQDLVFTYNHALDTGDEELFVSLFVPAATNGPKVGVDAIRDAFRKTAAKYAELHHLSSNLVVDFDGDQATGRSKALIFRSLPGEIADGNAPMYVDYDDVYVHTGQGWKFLSRSFRAADIPPAVVAPPQNRGGK</sequence>
<dbReference type="AlphaFoldDB" id="A0A4R8A412"/>
<evidence type="ECO:0000313" key="3">
    <source>
        <dbReference type="Proteomes" id="UP000295447"/>
    </source>
</evidence>
<dbReference type="Pfam" id="PF13577">
    <property type="entry name" value="SnoaL_4"/>
    <property type="match status" value="1"/>
</dbReference>
<feature type="domain" description="SnoaL-like" evidence="1">
    <location>
        <begin position="14"/>
        <end position="129"/>
    </location>
</feature>
<reference evidence="2 3" key="1">
    <citation type="submission" date="2019-03" db="EMBL/GenBank/DDBJ databases">
        <title>Genomic Encyclopedia of Type Strains, Phase III (KMG-III): the genomes of soil and plant-associated and newly described type strains.</title>
        <authorList>
            <person name="Whitman W."/>
        </authorList>
    </citation>
    <scope>NUCLEOTIDE SEQUENCE [LARGE SCALE GENOMIC DNA]</scope>
    <source>
        <strain evidence="2 3">VKM Ac-2570</strain>
    </source>
</reference>
<dbReference type="InterPro" id="IPR037401">
    <property type="entry name" value="SnoaL-like"/>
</dbReference>
<organism evidence="2 3">
    <name type="scientific">Kribbella kalugense</name>
    <dbReference type="NCBI Taxonomy" id="2512221"/>
    <lineage>
        <taxon>Bacteria</taxon>
        <taxon>Bacillati</taxon>
        <taxon>Actinomycetota</taxon>
        <taxon>Actinomycetes</taxon>
        <taxon>Propionibacteriales</taxon>
        <taxon>Kribbellaceae</taxon>
        <taxon>Kribbella</taxon>
    </lineage>
</organism>
<dbReference type="Proteomes" id="UP000295447">
    <property type="component" value="Unassembled WGS sequence"/>
</dbReference>
<dbReference type="SUPFAM" id="SSF54427">
    <property type="entry name" value="NTF2-like"/>
    <property type="match status" value="1"/>
</dbReference>
<protein>
    <submittedName>
        <fullName evidence="2">SnoaL-like protein</fullName>
    </submittedName>
</protein>
<dbReference type="OrthoDB" id="4941530at2"/>
<dbReference type="CDD" id="cd00531">
    <property type="entry name" value="NTF2_like"/>
    <property type="match status" value="1"/>
</dbReference>
<dbReference type="EMBL" id="SODF01000001">
    <property type="protein sequence ID" value="TDW24198.1"/>
    <property type="molecule type" value="Genomic_DNA"/>
</dbReference>
<keyword evidence="3" id="KW-1185">Reference proteome</keyword>
<accession>A0A4R8A412</accession>
<name>A0A4R8A412_9ACTN</name>
<dbReference type="InterPro" id="IPR032710">
    <property type="entry name" value="NTF2-like_dom_sf"/>
</dbReference>
<dbReference type="Gene3D" id="3.10.450.50">
    <property type="match status" value="1"/>
</dbReference>
<evidence type="ECO:0000259" key="1">
    <source>
        <dbReference type="Pfam" id="PF13577"/>
    </source>
</evidence>
<proteinExistence type="predicted"/>